<gene>
    <name evidence="1" type="ORF">RPERSI_LOCUS14822</name>
</gene>
<name>A0ACA9QSP7_9GLOM</name>
<evidence type="ECO:0000313" key="1">
    <source>
        <dbReference type="EMBL" id="CAG8757299.1"/>
    </source>
</evidence>
<accession>A0ACA9QSP7</accession>
<feature type="non-terminal residue" evidence="1">
    <location>
        <position position="1"/>
    </location>
</feature>
<comment type="caution">
    <text evidence="1">The sequence shown here is derived from an EMBL/GenBank/DDBJ whole genome shotgun (WGS) entry which is preliminary data.</text>
</comment>
<organism evidence="1 2">
    <name type="scientific">Racocetra persica</name>
    <dbReference type="NCBI Taxonomy" id="160502"/>
    <lineage>
        <taxon>Eukaryota</taxon>
        <taxon>Fungi</taxon>
        <taxon>Fungi incertae sedis</taxon>
        <taxon>Mucoromycota</taxon>
        <taxon>Glomeromycotina</taxon>
        <taxon>Glomeromycetes</taxon>
        <taxon>Diversisporales</taxon>
        <taxon>Gigasporaceae</taxon>
        <taxon>Racocetra</taxon>
    </lineage>
</organism>
<proteinExistence type="predicted"/>
<feature type="non-terminal residue" evidence="1">
    <location>
        <position position="84"/>
    </location>
</feature>
<dbReference type="Proteomes" id="UP000789920">
    <property type="component" value="Unassembled WGS sequence"/>
</dbReference>
<keyword evidence="2" id="KW-1185">Reference proteome</keyword>
<dbReference type="EMBL" id="CAJVQC010034782">
    <property type="protein sequence ID" value="CAG8757299.1"/>
    <property type="molecule type" value="Genomic_DNA"/>
</dbReference>
<evidence type="ECO:0000313" key="2">
    <source>
        <dbReference type="Proteomes" id="UP000789920"/>
    </source>
</evidence>
<sequence length="84" mass="9850">MSSLSIQSKEIVPSYDNDYDNSYNNGYNNDYNNDYDNDCGNDYDNNTTWGLTTTLYHHLESAHQAQYVKTEKYCKKIKKVQDEC</sequence>
<reference evidence="1" key="1">
    <citation type="submission" date="2021-06" db="EMBL/GenBank/DDBJ databases">
        <authorList>
            <person name="Kallberg Y."/>
            <person name="Tangrot J."/>
            <person name="Rosling A."/>
        </authorList>
    </citation>
    <scope>NUCLEOTIDE SEQUENCE</scope>
    <source>
        <strain evidence="1">MA461A</strain>
    </source>
</reference>
<protein>
    <submittedName>
        <fullName evidence="1">31991_t:CDS:1</fullName>
    </submittedName>
</protein>